<proteinExistence type="predicted"/>
<gene>
    <name evidence="2" type="ORF">BLM47_08395</name>
</gene>
<dbReference type="Proteomes" id="UP000243688">
    <property type="component" value="Unassembled WGS sequence"/>
</dbReference>
<dbReference type="InterPro" id="IPR024442">
    <property type="entry name" value="Transposase_Zn_ribbon"/>
</dbReference>
<protein>
    <recommendedName>
        <fullName evidence="1">Transposase zinc-ribbon domain-containing protein</fullName>
    </recommendedName>
</protein>
<evidence type="ECO:0000313" key="3">
    <source>
        <dbReference type="Proteomes" id="UP000243688"/>
    </source>
</evidence>
<accession>A0A2A6DZE9</accession>
<evidence type="ECO:0000313" key="2">
    <source>
        <dbReference type="EMBL" id="PDO10260.1"/>
    </source>
</evidence>
<evidence type="ECO:0000259" key="1">
    <source>
        <dbReference type="Pfam" id="PF12760"/>
    </source>
</evidence>
<reference evidence="2 3" key="1">
    <citation type="submission" date="2016-12" db="EMBL/GenBank/DDBJ databases">
        <title>Candidatus Reconcilibacillus cellulovorans genome.</title>
        <authorList>
            <person name="Kolinko S."/>
            <person name="Wu Y.-W."/>
            <person name="Tachea F."/>
            <person name="Denzel E."/>
            <person name="Hiras J."/>
            <person name="Baecker N."/>
            <person name="Chan L.J."/>
            <person name="Eichorst S.A."/>
            <person name="Frey D."/>
            <person name="Adams P.D."/>
            <person name="Pray T."/>
            <person name="Tanjore D."/>
            <person name="Petzold C.J."/>
            <person name="Gladden J.M."/>
            <person name="Simmons B.A."/>
            <person name="Singer S.W."/>
        </authorList>
    </citation>
    <scope>NUCLEOTIDE SEQUENCE [LARGE SCALE GENOMIC DNA]</scope>
    <source>
        <strain evidence="2">JTherm</strain>
    </source>
</reference>
<organism evidence="2 3">
    <name type="scientific">Candidatus Reconcilbacillus cellulovorans</name>
    <dbReference type="NCBI Taxonomy" id="1906605"/>
    <lineage>
        <taxon>Bacteria</taxon>
        <taxon>Bacillati</taxon>
        <taxon>Bacillota</taxon>
        <taxon>Bacilli</taxon>
        <taxon>Bacillales</taxon>
        <taxon>Paenibacillaceae</taxon>
        <taxon>Candidatus Reconcilbacillus</taxon>
    </lineage>
</organism>
<sequence>MAGAAVFFGDVYRLDPLSFAERFSTENDCVVWICRCRWPDGFRCPRCGHRAAYEVRTRRLPLFECRHCRRQTSPIAGTVFEGSRTDLRKWFWAAFWMTRDGGITARRLAEKIGVTYKTAWTILHKLRRVMTAADADRKLAGRVRLFDGEYRPHGYRRSGCRPAGYRRDECGTRDGGPVCRAVDGRVPSAGYEPKAARVLIGWSDDGTGKPVQFKLKEIGKTPFDPQWITNPEKEMFISRHVENGASLDIRVGRYLSSKKKEGWLWWEAAREWLRRTFGGIGEKHRQAYWEEFAYRLNATCEGKEPFEELIRIGVRIRRTVYRELVRFGAPGKVEMNTIELSADRRTATA</sequence>
<dbReference type="AlphaFoldDB" id="A0A2A6DZE9"/>
<feature type="domain" description="Transposase zinc-ribbon" evidence="1">
    <location>
        <begin position="25"/>
        <end position="71"/>
    </location>
</feature>
<name>A0A2A6DZE9_9BACL</name>
<dbReference type="EMBL" id="MOXJ01000017">
    <property type="protein sequence ID" value="PDO10260.1"/>
    <property type="molecule type" value="Genomic_DNA"/>
</dbReference>
<dbReference type="Pfam" id="PF12760">
    <property type="entry name" value="Zn_ribbon_IS1595"/>
    <property type="match status" value="1"/>
</dbReference>
<comment type="caution">
    <text evidence="2">The sequence shown here is derived from an EMBL/GenBank/DDBJ whole genome shotgun (WGS) entry which is preliminary data.</text>
</comment>